<dbReference type="PROSITE" id="PS51257">
    <property type="entry name" value="PROKAR_LIPOPROTEIN"/>
    <property type="match status" value="1"/>
</dbReference>
<evidence type="ECO:0000313" key="1">
    <source>
        <dbReference type="EMBL" id="UOE24552.1"/>
    </source>
</evidence>
<accession>A0ABY4AN13</accession>
<evidence type="ECO:0000313" key="2">
    <source>
        <dbReference type="Proteomes" id="UP000831304"/>
    </source>
</evidence>
<dbReference type="Proteomes" id="UP000831304">
    <property type="component" value="Chromosome"/>
</dbReference>
<organism evidence="1 2">
    <name type="scientific">Agromyces soli</name>
    <dbReference type="NCBI Taxonomy" id="659012"/>
    <lineage>
        <taxon>Bacteria</taxon>
        <taxon>Bacillati</taxon>
        <taxon>Actinomycetota</taxon>
        <taxon>Actinomycetes</taxon>
        <taxon>Micrococcales</taxon>
        <taxon>Microbacteriaceae</taxon>
        <taxon>Agromyces</taxon>
    </lineage>
</organism>
<gene>
    <name evidence="1" type="ORF">MTP13_09170</name>
</gene>
<proteinExistence type="predicted"/>
<reference evidence="1 2" key="1">
    <citation type="submission" date="2022-03" db="EMBL/GenBank/DDBJ databases">
        <title>Agromyces sp. isolated from the gut of P. brevitarsis seulensis larvae.</title>
        <authorList>
            <person name="Won M."/>
            <person name="Kwon S.-W."/>
        </authorList>
    </citation>
    <scope>NUCLEOTIDE SEQUENCE [LARGE SCALE GENOMIC DNA]</scope>
    <source>
        <strain evidence="1 2">KACC 16215</strain>
    </source>
</reference>
<dbReference type="RefSeq" id="WP_243567449.1">
    <property type="nucleotide sequence ID" value="NZ_BAAARD010000001.1"/>
</dbReference>
<dbReference type="EMBL" id="CP094533">
    <property type="protein sequence ID" value="UOE24552.1"/>
    <property type="molecule type" value="Genomic_DNA"/>
</dbReference>
<sequence length="256" mass="25879">MSRADGARPAGRRRGIRTALLLAAPLLLVGCAATPPLPTAPPGIDAESFDGASGNGLWLVPQAELADRILDAVRGGGSVAVTGTVHEFLTSEEGELLPGRTITVDYAGRAGAFRASLAADGVSTSMLVDEGRTAVRGNPAFAAASERPELVEGVCTVGTDPAVAQWAPFTDPEVLLEAILSGAELSVAAPSGDGETLAVQIGASDSRAGVLVVERYGPPLPRALTLAETDGDAQLAFADWGAELELGAAAAELGCE</sequence>
<keyword evidence="2" id="KW-1185">Reference proteome</keyword>
<protein>
    <recommendedName>
        <fullName evidence="3">Lipoprotein</fullName>
    </recommendedName>
</protein>
<name>A0ABY4AN13_9MICO</name>
<evidence type="ECO:0008006" key="3">
    <source>
        <dbReference type="Google" id="ProtNLM"/>
    </source>
</evidence>